<feature type="region of interest" description="Disordered" evidence="1">
    <location>
        <begin position="43"/>
        <end position="63"/>
    </location>
</feature>
<dbReference type="Proteomes" id="UP001221150">
    <property type="component" value="Unassembled WGS sequence"/>
</dbReference>
<dbReference type="RefSeq" id="WP_276112734.1">
    <property type="nucleotide sequence ID" value="NZ_JARJBB010000048.1"/>
</dbReference>
<organism evidence="2 3">
    <name type="scientific">Streptomyces tropicalis</name>
    <dbReference type="NCBI Taxonomy" id="3034234"/>
    <lineage>
        <taxon>Bacteria</taxon>
        <taxon>Bacillati</taxon>
        <taxon>Actinomycetota</taxon>
        <taxon>Actinomycetes</taxon>
        <taxon>Kitasatosporales</taxon>
        <taxon>Streptomycetaceae</taxon>
        <taxon>Streptomyces</taxon>
    </lineage>
</organism>
<gene>
    <name evidence="2" type="ORF">P3H78_32240</name>
</gene>
<evidence type="ECO:0000256" key="1">
    <source>
        <dbReference type="SAM" id="MobiDB-lite"/>
    </source>
</evidence>
<keyword evidence="3" id="KW-1185">Reference proteome</keyword>
<proteinExistence type="predicted"/>
<name>A0ABT6AEX1_9ACTN</name>
<sequence length="123" mass="13467">MPEAHPAHADLPALYRAEAGVLRRRWTMSVIGPDLDVTVGPNVDLGPAEELTTAQPGDPGRHLISVSGRVPILPRERAVQVLESHGYVVEAAAREDVRTDRGWTQTSMSQWTAPCQPMHEQTV</sequence>
<protein>
    <submittedName>
        <fullName evidence="2">Uncharacterized protein</fullName>
    </submittedName>
</protein>
<reference evidence="2 3" key="1">
    <citation type="submission" date="2023-03" db="EMBL/GenBank/DDBJ databases">
        <title>Draft genome sequence of Streptomyces sp. K1PA1 isolated from peat swamp forest in Thailand.</title>
        <authorList>
            <person name="Klaysubun C."/>
            <person name="Duangmal K."/>
        </authorList>
    </citation>
    <scope>NUCLEOTIDE SEQUENCE [LARGE SCALE GENOMIC DNA]</scope>
    <source>
        <strain evidence="2 3">K1PA1</strain>
    </source>
</reference>
<comment type="caution">
    <text evidence="2">The sequence shown here is derived from an EMBL/GenBank/DDBJ whole genome shotgun (WGS) entry which is preliminary data.</text>
</comment>
<dbReference type="EMBL" id="JARJBB010000048">
    <property type="protein sequence ID" value="MDF3303195.1"/>
    <property type="molecule type" value="Genomic_DNA"/>
</dbReference>
<evidence type="ECO:0000313" key="3">
    <source>
        <dbReference type="Proteomes" id="UP001221150"/>
    </source>
</evidence>
<evidence type="ECO:0000313" key="2">
    <source>
        <dbReference type="EMBL" id="MDF3303195.1"/>
    </source>
</evidence>
<accession>A0ABT6AEX1</accession>